<evidence type="ECO:0000313" key="2">
    <source>
        <dbReference type="Proteomes" id="UP000785679"/>
    </source>
</evidence>
<organism evidence="1 2">
    <name type="scientific">Halteria grandinella</name>
    <dbReference type="NCBI Taxonomy" id="5974"/>
    <lineage>
        <taxon>Eukaryota</taxon>
        <taxon>Sar</taxon>
        <taxon>Alveolata</taxon>
        <taxon>Ciliophora</taxon>
        <taxon>Intramacronucleata</taxon>
        <taxon>Spirotrichea</taxon>
        <taxon>Stichotrichia</taxon>
        <taxon>Sporadotrichida</taxon>
        <taxon>Halteriidae</taxon>
        <taxon>Halteria</taxon>
    </lineage>
</organism>
<accession>A0A8J8NIY8</accession>
<evidence type="ECO:0000313" key="1">
    <source>
        <dbReference type="EMBL" id="TNV75386.1"/>
    </source>
</evidence>
<dbReference type="Proteomes" id="UP000785679">
    <property type="component" value="Unassembled WGS sequence"/>
</dbReference>
<sequence>MNLSQTICESEISLLQVSVIFVDNFRRLFIDSSCGTFERKSRYCDSLPEQTFSDYYNLLQQASLTGQESERQIHVQG</sequence>
<name>A0A8J8NIY8_HALGN</name>
<protein>
    <submittedName>
        <fullName evidence="1">Uncharacterized protein</fullName>
    </submittedName>
</protein>
<dbReference type="AlphaFoldDB" id="A0A8J8NIY8"/>
<reference evidence="1" key="1">
    <citation type="submission" date="2019-06" db="EMBL/GenBank/DDBJ databases">
        <authorList>
            <person name="Zheng W."/>
        </authorList>
    </citation>
    <scope>NUCLEOTIDE SEQUENCE</scope>
    <source>
        <strain evidence="1">QDHG01</strain>
    </source>
</reference>
<comment type="caution">
    <text evidence="1">The sequence shown here is derived from an EMBL/GenBank/DDBJ whole genome shotgun (WGS) entry which is preliminary data.</text>
</comment>
<keyword evidence="2" id="KW-1185">Reference proteome</keyword>
<dbReference type="EMBL" id="RRYP01015710">
    <property type="protein sequence ID" value="TNV75386.1"/>
    <property type="molecule type" value="Genomic_DNA"/>
</dbReference>
<gene>
    <name evidence="1" type="ORF">FGO68_gene11000</name>
</gene>
<proteinExistence type="predicted"/>